<evidence type="ECO:0000256" key="1">
    <source>
        <dbReference type="ARBA" id="ARBA00002170"/>
    </source>
</evidence>
<feature type="binding site" evidence="8">
    <location>
        <position position="205"/>
    </location>
    <ligand>
        <name>Mn(2+)</name>
        <dbReference type="ChEBI" id="CHEBI:29035"/>
    </ligand>
</feature>
<dbReference type="Proteomes" id="UP000663854">
    <property type="component" value="Unassembled WGS sequence"/>
</dbReference>
<evidence type="ECO:0000256" key="5">
    <source>
        <dbReference type="ARBA" id="ARBA00023002"/>
    </source>
</evidence>
<dbReference type="PIRSF" id="PIRSF000349">
    <property type="entry name" value="SODismutase"/>
    <property type="match status" value="1"/>
</dbReference>
<feature type="domain" description="Manganese/iron superoxide dismutase C-terminal" evidence="12">
    <location>
        <begin position="130"/>
        <end position="232"/>
    </location>
</feature>
<keyword evidence="10" id="KW-0732">Signal</keyword>
<comment type="caution">
    <text evidence="14">The sequence shown here is derived from an EMBL/GenBank/DDBJ whole genome shotgun (WGS) entry which is preliminary data.</text>
</comment>
<keyword evidence="5 9" id="KW-0560">Oxidoreductase</keyword>
<evidence type="ECO:0000256" key="3">
    <source>
        <dbReference type="ARBA" id="ARBA00012682"/>
    </source>
</evidence>
<feature type="domain" description="Manganese/iron superoxide dismutase N-terminal" evidence="11">
    <location>
        <begin position="24"/>
        <end position="118"/>
    </location>
</feature>
<evidence type="ECO:0000259" key="11">
    <source>
        <dbReference type="Pfam" id="PF00081"/>
    </source>
</evidence>
<dbReference type="GO" id="GO:0046872">
    <property type="term" value="F:metal ion binding"/>
    <property type="evidence" value="ECO:0007669"/>
    <property type="project" value="UniProtKB-KW"/>
</dbReference>
<dbReference type="EMBL" id="CAJNOL010001023">
    <property type="protein sequence ID" value="CAF1267882.1"/>
    <property type="molecule type" value="Genomic_DNA"/>
</dbReference>
<evidence type="ECO:0000313" key="14">
    <source>
        <dbReference type="EMBL" id="CAF1267882.1"/>
    </source>
</evidence>
<organism evidence="14 15">
    <name type="scientific">Rotaria sordida</name>
    <dbReference type="NCBI Taxonomy" id="392033"/>
    <lineage>
        <taxon>Eukaryota</taxon>
        <taxon>Metazoa</taxon>
        <taxon>Spiralia</taxon>
        <taxon>Gnathifera</taxon>
        <taxon>Rotifera</taxon>
        <taxon>Eurotatoria</taxon>
        <taxon>Bdelloidea</taxon>
        <taxon>Philodinida</taxon>
        <taxon>Philodinidae</taxon>
        <taxon>Rotaria</taxon>
    </lineage>
</organism>
<evidence type="ECO:0000256" key="2">
    <source>
        <dbReference type="ARBA" id="ARBA00008714"/>
    </source>
</evidence>
<accession>A0A815B2K3</accession>
<dbReference type="PRINTS" id="PR01703">
    <property type="entry name" value="MNSODISMTASE"/>
</dbReference>
<sequence>MFIPIIFLVIIIINYVQSQTELILPPLPYEYNALEPILSEHLMRLHHDKHHQAYTTKANAALKSMFTDETSNNELKDLAKQPIEVILTHLQNLPEKYRLTLRNNGGGYINHKLFFSMLRKPTATATENKPTGPLFEAIENSFGSFDKFKDMFTTSSINLFGSGWIWLFIDAQTKQLSINFTVNQDNPIMFDKDHVVLLGIDLWEHAYYPVYENRRNEYVDNFWRIINWPLVESLYTQGTTKRHDL</sequence>
<feature type="signal peptide" evidence="10">
    <location>
        <begin position="1"/>
        <end position="18"/>
    </location>
</feature>
<dbReference type="InterPro" id="IPR019831">
    <property type="entry name" value="Mn/Fe_SOD_N"/>
</dbReference>
<dbReference type="Gene3D" id="3.55.40.20">
    <property type="entry name" value="Iron/manganese superoxide dismutase, C-terminal domain"/>
    <property type="match status" value="1"/>
</dbReference>
<keyword evidence="6" id="KW-0464">Manganese</keyword>
<dbReference type="InterPro" id="IPR001189">
    <property type="entry name" value="Mn/Fe_SOD"/>
</dbReference>
<comment type="function">
    <text evidence="1">Destroys superoxide anion radicals which are normally produced within the cells and which are toxic to biological systems.</text>
</comment>
<dbReference type="GO" id="GO:0004784">
    <property type="term" value="F:superoxide dismutase activity"/>
    <property type="evidence" value="ECO:0007669"/>
    <property type="project" value="UniProtKB-EC"/>
</dbReference>
<dbReference type="EC" id="1.15.1.1" evidence="3 9"/>
<dbReference type="EMBL" id="CAJNOH010000038">
    <property type="protein sequence ID" value="CAF0794634.1"/>
    <property type="molecule type" value="Genomic_DNA"/>
</dbReference>
<gene>
    <name evidence="14" type="ORF">JXQ802_LOCUS27833</name>
    <name evidence="13" type="ORF">PYM288_LOCUS4314</name>
</gene>
<dbReference type="PROSITE" id="PS00088">
    <property type="entry name" value="SOD_MN"/>
    <property type="match status" value="1"/>
</dbReference>
<evidence type="ECO:0000313" key="13">
    <source>
        <dbReference type="EMBL" id="CAF0794634.1"/>
    </source>
</evidence>
<evidence type="ECO:0000256" key="7">
    <source>
        <dbReference type="ARBA" id="ARBA00049204"/>
    </source>
</evidence>
<dbReference type="InterPro" id="IPR019832">
    <property type="entry name" value="Mn/Fe_SOD_C"/>
</dbReference>
<evidence type="ECO:0000256" key="6">
    <source>
        <dbReference type="ARBA" id="ARBA00023211"/>
    </source>
</evidence>
<dbReference type="InterPro" id="IPR036314">
    <property type="entry name" value="SOD_C_sf"/>
</dbReference>
<keyword evidence="15" id="KW-1185">Reference proteome</keyword>
<feature type="binding site" evidence="8">
    <location>
        <position position="201"/>
    </location>
    <ligand>
        <name>Mn(2+)</name>
        <dbReference type="ChEBI" id="CHEBI:29035"/>
    </ligand>
</feature>
<proteinExistence type="inferred from homology"/>
<feature type="chain" id="PRO_5035604563" description="Superoxide dismutase" evidence="10">
    <location>
        <begin position="19"/>
        <end position="245"/>
    </location>
</feature>
<evidence type="ECO:0000256" key="4">
    <source>
        <dbReference type="ARBA" id="ARBA00022723"/>
    </source>
</evidence>
<dbReference type="InterPro" id="IPR036324">
    <property type="entry name" value="Mn/Fe_SOD_N_sf"/>
</dbReference>
<dbReference type="Pfam" id="PF02777">
    <property type="entry name" value="Sod_Fe_C"/>
    <property type="match status" value="1"/>
</dbReference>
<dbReference type="InterPro" id="IPR019833">
    <property type="entry name" value="Mn/Fe_SOD_BS"/>
</dbReference>
<dbReference type="AlphaFoldDB" id="A0A815B2K3"/>
<dbReference type="SUPFAM" id="SSF54719">
    <property type="entry name" value="Fe,Mn superoxide dismutase (SOD), C-terminal domain"/>
    <property type="match status" value="1"/>
</dbReference>
<dbReference type="Proteomes" id="UP000663870">
    <property type="component" value="Unassembled WGS sequence"/>
</dbReference>
<evidence type="ECO:0000313" key="15">
    <source>
        <dbReference type="Proteomes" id="UP000663870"/>
    </source>
</evidence>
<protein>
    <recommendedName>
        <fullName evidence="3 9">Superoxide dismutase</fullName>
        <ecNumber evidence="3 9">1.15.1.1</ecNumber>
    </recommendedName>
</protein>
<dbReference type="PANTHER" id="PTHR43595">
    <property type="entry name" value="37S RIBOSOMAL PROTEIN S26, MITOCHONDRIAL"/>
    <property type="match status" value="1"/>
</dbReference>
<feature type="binding site" evidence="8">
    <location>
        <position position="46"/>
    </location>
    <ligand>
        <name>Mn(2+)</name>
        <dbReference type="ChEBI" id="CHEBI:29035"/>
    </ligand>
</feature>
<dbReference type="Gene3D" id="1.10.287.990">
    <property type="entry name" value="Fe,Mn superoxide dismutase (SOD) domain"/>
    <property type="match status" value="1"/>
</dbReference>
<name>A0A815B2K3_9BILA</name>
<reference evidence="14" key="1">
    <citation type="submission" date="2021-02" db="EMBL/GenBank/DDBJ databases">
        <authorList>
            <person name="Nowell W R."/>
        </authorList>
    </citation>
    <scope>NUCLEOTIDE SEQUENCE</scope>
</reference>
<keyword evidence="4 8" id="KW-0479">Metal-binding</keyword>
<dbReference type="Pfam" id="PF00081">
    <property type="entry name" value="Sod_Fe_N"/>
    <property type="match status" value="1"/>
</dbReference>
<dbReference type="SUPFAM" id="SSF46609">
    <property type="entry name" value="Fe,Mn superoxide dismutase (SOD), N-terminal domain"/>
    <property type="match status" value="1"/>
</dbReference>
<comment type="similarity">
    <text evidence="2 9">Belongs to the iron/manganese superoxide dismutase family.</text>
</comment>
<evidence type="ECO:0000256" key="9">
    <source>
        <dbReference type="RuleBase" id="RU000414"/>
    </source>
</evidence>
<dbReference type="FunFam" id="3.55.40.20:FF:000004">
    <property type="entry name" value="Superoxide dismutase [Fe]"/>
    <property type="match status" value="1"/>
</dbReference>
<comment type="function">
    <text evidence="9">Destroys radicals which are normally produced within the cells and which are toxic to biological systems.</text>
</comment>
<dbReference type="GO" id="GO:0005737">
    <property type="term" value="C:cytoplasm"/>
    <property type="evidence" value="ECO:0007669"/>
    <property type="project" value="TreeGrafter"/>
</dbReference>
<feature type="binding site" evidence="8">
    <location>
        <position position="111"/>
    </location>
    <ligand>
        <name>Mn(2+)</name>
        <dbReference type="ChEBI" id="CHEBI:29035"/>
    </ligand>
</feature>
<dbReference type="PANTHER" id="PTHR43595:SF2">
    <property type="entry name" value="SMALL RIBOSOMAL SUBUNIT PROTEIN MS42"/>
    <property type="match status" value="1"/>
</dbReference>
<comment type="catalytic activity">
    <reaction evidence="7 9">
        <text>2 superoxide + 2 H(+) = H2O2 + O2</text>
        <dbReference type="Rhea" id="RHEA:20696"/>
        <dbReference type="ChEBI" id="CHEBI:15378"/>
        <dbReference type="ChEBI" id="CHEBI:15379"/>
        <dbReference type="ChEBI" id="CHEBI:16240"/>
        <dbReference type="ChEBI" id="CHEBI:18421"/>
        <dbReference type="EC" id="1.15.1.1"/>
    </reaction>
</comment>
<evidence type="ECO:0000259" key="12">
    <source>
        <dbReference type="Pfam" id="PF02777"/>
    </source>
</evidence>
<evidence type="ECO:0000256" key="10">
    <source>
        <dbReference type="SAM" id="SignalP"/>
    </source>
</evidence>
<evidence type="ECO:0000256" key="8">
    <source>
        <dbReference type="PIRSR" id="PIRSR000349-1"/>
    </source>
</evidence>